<keyword evidence="2" id="KW-1185">Reference proteome</keyword>
<dbReference type="Proteomes" id="UP001472677">
    <property type="component" value="Unassembled WGS sequence"/>
</dbReference>
<organism evidence="1 2">
    <name type="scientific">Hibiscus sabdariffa</name>
    <name type="common">roselle</name>
    <dbReference type="NCBI Taxonomy" id="183260"/>
    <lineage>
        <taxon>Eukaryota</taxon>
        <taxon>Viridiplantae</taxon>
        <taxon>Streptophyta</taxon>
        <taxon>Embryophyta</taxon>
        <taxon>Tracheophyta</taxon>
        <taxon>Spermatophyta</taxon>
        <taxon>Magnoliopsida</taxon>
        <taxon>eudicotyledons</taxon>
        <taxon>Gunneridae</taxon>
        <taxon>Pentapetalae</taxon>
        <taxon>rosids</taxon>
        <taxon>malvids</taxon>
        <taxon>Malvales</taxon>
        <taxon>Malvaceae</taxon>
        <taxon>Malvoideae</taxon>
        <taxon>Hibiscus</taxon>
    </lineage>
</organism>
<evidence type="ECO:0000313" key="2">
    <source>
        <dbReference type="Proteomes" id="UP001472677"/>
    </source>
</evidence>
<protein>
    <submittedName>
        <fullName evidence="1">Uncharacterized protein</fullName>
    </submittedName>
</protein>
<name>A0ABR2DJP1_9ROSI</name>
<evidence type="ECO:0000313" key="1">
    <source>
        <dbReference type="EMBL" id="KAK8541650.1"/>
    </source>
</evidence>
<proteinExistence type="predicted"/>
<reference evidence="1 2" key="1">
    <citation type="journal article" date="2024" name="G3 (Bethesda)">
        <title>Genome assembly of Hibiscus sabdariffa L. provides insights into metabolisms of medicinal natural products.</title>
        <authorList>
            <person name="Kim T."/>
        </authorList>
    </citation>
    <scope>NUCLEOTIDE SEQUENCE [LARGE SCALE GENOMIC DNA]</scope>
    <source>
        <strain evidence="1">TK-2024</strain>
        <tissue evidence="1">Old leaves</tissue>
    </source>
</reference>
<comment type="caution">
    <text evidence="1">The sequence shown here is derived from an EMBL/GenBank/DDBJ whole genome shotgun (WGS) entry which is preliminary data.</text>
</comment>
<accession>A0ABR2DJP1</accession>
<dbReference type="EMBL" id="JBBPBM010000024">
    <property type="protein sequence ID" value="KAK8541650.1"/>
    <property type="molecule type" value="Genomic_DNA"/>
</dbReference>
<gene>
    <name evidence="1" type="ORF">V6N12_014277</name>
</gene>
<sequence>MKGFVGKMEIKTKATQLRKTICKSNRRERQSISSPTSSSKSSNVSTIVLSTSVTFLSTSLRVLCRCCTGWLQTPLLGLHDTGGQVPIFVLVDCYETLGGVDEINSDEGHVAIWVLLHFSNLEKMRWLNMSIQSFLRLSMLGGI</sequence>